<dbReference type="Pfam" id="PF08282">
    <property type="entry name" value="Hydrolase_3"/>
    <property type="match status" value="1"/>
</dbReference>
<name>A0A1I5YP77_9LACT</name>
<dbReference type="InterPro" id="IPR006379">
    <property type="entry name" value="HAD-SF_hydro_IIB"/>
</dbReference>
<dbReference type="RefSeq" id="WP_092481158.1">
    <property type="nucleotide sequence ID" value="NZ_FOXW01000010.1"/>
</dbReference>
<dbReference type="PROSITE" id="PS01228">
    <property type="entry name" value="COF_1"/>
    <property type="match status" value="1"/>
</dbReference>
<organism evidence="1 2">
    <name type="scientific">Desemzia incerta</name>
    <dbReference type="NCBI Taxonomy" id="82801"/>
    <lineage>
        <taxon>Bacteria</taxon>
        <taxon>Bacillati</taxon>
        <taxon>Bacillota</taxon>
        <taxon>Bacilli</taxon>
        <taxon>Lactobacillales</taxon>
        <taxon>Carnobacteriaceae</taxon>
        <taxon>Desemzia</taxon>
    </lineage>
</organism>
<dbReference type="InterPro" id="IPR000150">
    <property type="entry name" value="Cof"/>
</dbReference>
<dbReference type="PANTHER" id="PTHR10000">
    <property type="entry name" value="PHOSPHOSERINE PHOSPHATASE"/>
    <property type="match status" value="1"/>
</dbReference>
<keyword evidence="2" id="KW-1185">Reference proteome</keyword>
<dbReference type="InterPro" id="IPR023214">
    <property type="entry name" value="HAD_sf"/>
</dbReference>
<dbReference type="PROSITE" id="PS01229">
    <property type="entry name" value="COF_2"/>
    <property type="match status" value="1"/>
</dbReference>
<accession>A0A1I5YP77</accession>
<dbReference type="NCBIfam" id="TIGR00099">
    <property type="entry name" value="Cof-subfamily"/>
    <property type="match status" value="1"/>
</dbReference>
<dbReference type="SUPFAM" id="SSF56784">
    <property type="entry name" value="HAD-like"/>
    <property type="match status" value="1"/>
</dbReference>
<proteinExistence type="predicted"/>
<dbReference type="STRING" id="82801.SAMN04488506_2151"/>
<dbReference type="AlphaFoldDB" id="A0A1I5YP77"/>
<evidence type="ECO:0000313" key="1">
    <source>
        <dbReference type="EMBL" id="SFQ45885.1"/>
    </source>
</evidence>
<evidence type="ECO:0008006" key="3">
    <source>
        <dbReference type="Google" id="ProtNLM"/>
    </source>
</evidence>
<dbReference type="GO" id="GO:0016791">
    <property type="term" value="F:phosphatase activity"/>
    <property type="evidence" value="ECO:0007669"/>
    <property type="project" value="TreeGrafter"/>
</dbReference>
<dbReference type="InterPro" id="IPR036412">
    <property type="entry name" value="HAD-like_sf"/>
</dbReference>
<dbReference type="EMBL" id="FOXW01000010">
    <property type="protein sequence ID" value="SFQ45885.1"/>
    <property type="molecule type" value="Genomic_DNA"/>
</dbReference>
<dbReference type="Gene3D" id="3.30.1240.10">
    <property type="match status" value="1"/>
</dbReference>
<dbReference type="SFLD" id="SFLDS00003">
    <property type="entry name" value="Haloacid_Dehalogenase"/>
    <property type="match status" value="1"/>
</dbReference>
<sequence length="259" mass="29190">MEKKILFFDIDGTLLTDEKKVLPSTKAALKQLQANGHEVAIATGRNYTMAKTVIDELELQNYIVCNGAAGFFHNELVYENVLDPTEFERMLQLADKEGHQVVYETPFKLRRRSEAISIRIKTAMEAVGFGVPKWDDEFYKEHKMSQALIFYREEEKDIYENGQFSKLKFVRWHDTGVDVLPRDGSKAATILAFSEDQGFKREDIIAFGDGLNDLEMISQVGVGVAMGNALESIKLRADKVTADNNEDGIAIALKEMGLI</sequence>
<protein>
    <recommendedName>
        <fullName evidence="3">Cof subfamily of IIB subfamily of haloacid dehalogenase superfamily/HAD-superfamily hydrolase, subfamily IIB</fullName>
    </recommendedName>
</protein>
<dbReference type="GO" id="GO:0000287">
    <property type="term" value="F:magnesium ion binding"/>
    <property type="evidence" value="ECO:0007669"/>
    <property type="project" value="TreeGrafter"/>
</dbReference>
<evidence type="ECO:0000313" key="2">
    <source>
        <dbReference type="Proteomes" id="UP000199136"/>
    </source>
</evidence>
<dbReference type="PANTHER" id="PTHR10000:SF25">
    <property type="entry name" value="PHOSPHATASE YKRA-RELATED"/>
    <property type="match status" value="1"/>
</dbReference>
<dbReference type="SFLD" id="SFLDG01140">
    <property type="entry name" value="C2.B:_Phosphomannomutase_and_P"/>
    <property type="match status" value="1"/>
</dbReference>
<dbReference type="OrthoDB" id="9810101at2"/>
<dbReference type="NCBIfam" id="TIGR01484">
    <property type="entry name" value="HAD-SF-IIB"/>
    <property type="match status" value="1"/>
</dbReference>
<dbReference type="Gene3D" id="3.40.50.1000">
    <property type="entry name" value="HAD superfamily/HAD-like"/>
    <property type="match status" value="1"/>
</dbReference>
<dbReference type="Proteomes" id="UP000199136">
    <property type="component" value="Unassembled WGS sequence"/>
</dbReference>
<gene>
    <name evidence="1" type="ORF">SAMN04488506_2151</name>
</gene>
<dbReference type="GO" id="GO:0005829">
    <property type="term" value="C:cytosol"/>
    <property type="evidence" value="ECO:0007669"/>
    <property type="project" value="TreeGrafter"/>
</dbReference>
<reference evidence="1 2" key="1">
    <citation type="submission" date="2016-10" db="EMBL/GenBank/DDBJ databases">
        <authorList>
            <person name="de Groot N.N."/>
        </authorList>
    </citation>
    <scope>NUCLEOTIDE SEQUENCE [LARGE SCALE GENOMIC DNA]</scope>
    <source>
        <strain evidence="1 2">DSM 20581</strain>
    </source>
</reference>